<comment type="caution">
    <text evidence="2">The sequence shown here is derived from an EMBL/GenBank/DDBJ whole genome shotgun (WGS) entry which is preliminary data.</text>
</comment>
<sequence>MINPIPDPTPQQTAPYPIAVENDDAVAPDIILISSDDDEDEKDDVGPHPNLINWNWDDVIVILSDDEADAKTIDTQVSVIGRKRVYALNDESDNDEEYWLNAFLF</sequence>
<protein>
    <submittedName>
        <fullName evidence="2">Uncharacterized protein</fullName>
    </submittedName>
</protein>
<evidence type="ECO:0000313" key="2">
    <source>
        <dbReference type="EMBL" id="GEY85919.1"/>
    </source>
</evidence>
<gene>
    <name evidence="2" type="ORF">Tci_457893</name>
</gene>
<dbReference type="AlphaFoldDB" id="A0A699HYA8"/>
<dbReference type="EMBL" id="BKCJ010216599">
    <property type="protein sequence ID" value="GEY85919.1"/>
    <property type="molecule type" value="Genomic_DNA"/>
</dbReference>
<evidence type="ECO:0000256" key="1">
    <source>
        <dbReference type="SAM" id="MobiDB-lite"/>
    </source>
</evidence>
<reference evidence="2" key="1">
    <citation type="journal article" date="2019" name="Sci. Rep.">
        <title>Draft genome of Tanacetum cinerariifolium, the natural source of mosquito coil.</title>
        <authorList>
            <person name="Yamashiro T."/>
            <person name="Shiraishi A."/>
            <person name="Satake H."/>
            <person name="Nakayama K."/>
        </authorList>
    </citation>
    <scope>NUCLEOTIDE SEQUENCE</scope>
</reference>
<proteinExistence type="predicted"/>
<name>A0A699HYA8_TANCI</name>
<feature type="region of interest" description="Disordered" evidence="1">
    <location>
        <begin position="1"/>
        <end position="20"/>
    </location>
</feature>
<accession>A0A699HYA8</accession>
<organism evidence="2">
    <name type="scientific">Tanacetum cinerariifolium</name>
    <name type="common">Dalmatian daisy</name>
    <name type="synonym">Chrysanthemum cinerariifolium</name>
    <dbReference type="NCBI Taxonomy" id="118510"/>
    <lineage>
        <taxon>Eukaryota</taxon>
        <taxon>Viridiplantae</taxon>
        <taxon>Streptophyta</taxon>
        <taxon>Embryophyta</taxon>
        <taxon>Tracheophyta</taxon>
        <taxon>Spermatophyta</taxon>
        <taxon>Magnoliopsida</taxon>
        <taxon>eudicotyledons</taxon>
        <taxon>Gunneridae</taxon>
        <taxon>Pentapetalae</taxon>
        <taxon>asterids</taxon>
        <taxon>campanulids</taxon>
        <taxon>Asterales</taxon>
        <taxon>Asteraceae</taxon>
        <taxon>Asteroideae</taxon>
        <taxon>Anthemideae</taxon>
        <taxon>Anthemidinae</taxon>
        <taxon>Tanacetum</taxon>
    </lineage>
</organism>